<evidence type="ECO:0000313" key="4">
    <source>
        <dbReference type="Proteomes" id="UP001317870"/>
    </source>
</evidence>
<evidence type="ECO:0000256" key="1">
    <source>
        <dbReference type="SAM" id="MobiDB-lite"/>
    </source>
</evidence>
<evidence type="ECO:0008006" key="5">
    <source>
        <dbReference type="Google" id="ProtNLM"/>
    </source>
</evidence>
<dbReference type="RefSeq" id="WP_281875244.1">
    <property type="nucleotide sequence ID" value="NZ_AP026978.1"/>
</dbReference>
<keyword evidence="4" id="KW-1185">Reference proteome</keyword>
<sequence length="203" mass="21825">MAYPPGGQPPDDRPQYPQQPSPGYPGPGQPAPPPGQGYPAPGYPPWGYPPPPRKSNTGLIVGLVVIVALVIAGAVIAGFFLTSQGRGPLASDEKRIELAIRDFYETLDSRGFRAAAELACTRERATFEAMTEQEKSEFDSTSVSVTIDRIEDIVVIDDTATAKVTGKLTVEVPGRQPDTETSTTEHLKKEDGKWKICSAEGTR</sequence>
<accession>A0ABN6UA80</accession>
<proteinExistence type="predicted"/>
<feature type="region of interest" description="Disordered" evidence="1">
    <location>
        <begin position="1"/>
        <end position="49"/>
    </location>
</feature>
<evidence type="ECO:0000313" key="3">
    <source>
        <dbReference type="EMBL" id="BDU02177.1"/>
    </source>
</evidence>
<dbReference type="Gene3D" id="3.10.450.50">
    <property type="match status" value="1"/>
</dbReference>
<name>A0ABN6UA80_9NOCA</name>
<keyword evidence="2" id="KW-0472">Membrane</keyword>
<keyword evidence="2" id="KW-1133">Transmembrane helix</keyword>
<evidence type="ECO:0000256" key="2">
    <source>
        <dbReference type="SAM" id="Phobius"/>
    </source>
</evidence>
<organism evidence="3 4">
    <name type="scientific">Nocardia sputorum</name>
    <dbReference type="NCBI Taxonomy" id="2984338"/>
    <lineage>
        <taxon>Bacteria</taxon>
        <taxon>Bacillati</taxon>
        <taxon>Actinomycetota</taxon>
        <taxon>Actinomycetes</taxon>
        <taxon>Mycobacteriales</taxon>
        <taxon>Nocardiaceae</taxon>
        <taxon>Nocardia</taxon>
    </lineage>
</organism>
<feature type="compositionally biased region" description="Pro residues" evidence="1">
    <location>
        <begin position="17"/>
        <end position="49"/>
    </location>
</feature>
<feature type="transmembrane region" description="Helical" evidence="2">
    <location>
        <begin position="59"/>
        <end position="81"/>
    </location>
</feature>
<dbReference type="SUPFAM" id="SSF54427">
    <property type="entry name" value="NTF2-like"/>
    <property type="match status" value="1"/>
</dbReference>
<keyword evidence="2" id="KW-0812">Transmembrane</keyword>
<dbReference type="EMBL" id="AP026978">
    <property type="protein sequence ID" value="BDU02177.1"/>
    <property type="molecule type" value="Genomic_DNA"/>
</dbReference>
<gene>
    <name evidence="3" type="ORF">IFM12276_52050</name>
</gene>
<dbReference type="InterPro" id="IPR032710">
    <property type="entry name" value="NTF2-like_dom_sf"/>
</dbReference>
<dbReference type="Proteomes" id="UP001317870">
    <property type="component" value="Chromosome"/>
</dbReference>
<protein>
    <recommendedName>
        <fullName evidence="5">DUF4878 domain-containing protein</fullName>
    </recommendedName>
</protein>
<reference evidence="3 4" key="1">
    <citation type="submission" date="2022-11" db="EMBL/GenBank/DDBJ databases">
        <title>Genome Sequencing of Nocardia sp. ON39_IFM12276 and assembly.</title>
        <authorList>
            <person name="Shimojima M."/>
            <person name="Toyokawa M."/>
            <person name="Uesaka K."/>
        </authorList>
    </citation>
    <scope>NUCLEOTIDE SEQUENCE [LARGE SCALE GENOMIC DNA]</scope>
    <source>
        <strain evidence="3 4">IFM 12276</strain>
    </source>
</reference>
<dbReference type="SUPFAM" id="SSF81995">
    <property type="entry name" value="beta-sandwich domain of Sec23/24"/>
    <property type="match status" value="1"/>
</dbReference>